<evidence type="ECO:0000256" key="5">
    <source>
        <dbReference type="ARBA" id="ARBA00022777"/>
    </source>
</evidence>
<evidence type="ECO:0000313" key="18">
    <source>
        <dbReference type="EMBL" id="KAF6027758.1"/>
    </source>
</evidence>
<dbReference type="FunFam" id="3.90.190.10:FF:000102">
    <property type="entry name" value="Receptor-type tyrosine-protein phosphatase"/>
    <property type="match status" value="1"/>
</dbReference>
<comment type="subcellular location">
    <subcellularLocation>
        <location evidence="1">Membrane</location>
        <topology evidence="1">Single-pass type I membrane protein</topology>
    </subcellularLocation>
</comment>
<evidence type="ECO:0000256" key="8">
    <source>
        <dbReference type="ARBA" id="ARBA00022989"/>
    </source>
</evidence>
<evidence type="ECO:0000256" key="12">
    <source>
        <dbReference type="ARBA" id="ARBA00051722"/>
    </source>
</evidence>
<dbReference type="PANTHER" id="PTHR19134">
    <property type="entry name" value="RECEPTOR-TYPE TYROSINE-PROTEIN PHOSPHATASE"/>
    <property type="match status" value="1"/>
</dbReference>
<reference evidence="18" key="1">
    <citation type="submission" date="2020-06" db="EMBL/GenBank/DDBJ databases">
        <title>Draft genome of Bugula neritina, a colonial animal packing powerful symbionts and potential medicines.</title>
        <authorList>
            <person name="Rayko M."/>
        </authorList>
    </citation>
    <scope>NUCLEOTIDE SEQUENCE [LARGE SCALE GENOMIC DNA]</scope>
    <source>
        <strain evidence="18">Kwan_BN1</strain>
    </source>
</reference>
<feature type="domain" description="Fibronectin type-III" evidence="17">
    <location>
        <begin position="170"/>
        <end position="267"/>
    </location>
</feature>
<evidence type="ECO:0000256" key="1">
    <source>
        <dbReference type="ARBA" id="ARBA00004479"/>
    </source>
</evidence>
<dbReference type="InterPro" id="IPR057598">
    <property type="entry name" value="Fn3_PTPRU"/>
</dbReference>
<keyword evidence="9 14" id="KW-0472">Membrane</keyword>
<dbReference type="InterPro" id="IPR000387">
    <property type="entry name" value="Tyr_Pase_dom"/>
</dbReference>
<dbReference type="PROSITE" id="PS00383">
    <property type="entry name" value="TYR_PHOSPHATASE_1"/>
    <property type="match status" value="1"/>
</dbReference>
<dbReference type="Gene3D" id="2.60.40.10">
    <property type="entry name" value="Immunoglobulins"/>
    <property type="match status" value="1"/>
</dbReference>
<evidence type="ECO:0000259" key="15">
    <source>
        <dbReference type="PROSITE" id="PS50055"/>
    </source>
</evidence>
<dbReference type="PROSITE" id="PS50056">
    <property type="entry name" value="TYR_PHOSPHATASE_2"/>
    <property type="match status" value="2"/>
</dbReference>
<evidence type="ECO:0000256" key="2">
    <source>
        <dbReference type="ARBA" id="ARBA00022679"/>
    </source>
</evidence>
<dbReference type="EMBL" id="VXIV02002032">
    <property type="protein sequence ID" value="KAF6027758.1"/>
    <property type="molecule type" value="Genomic_DNA"/>
</dbReference>
<dbReference type="SUPFAM" id="SSF49265">
    <property type="entry name" value="Fibronectin type III"/>
    <property type="match status" value="1"/>
</dbReference>
<dbReference type="GO" id="GO:0004725">
    <property type="term" value="F:protein tyrosine phosphatase activity"/>
    <property type="evidence" value="ECO:0007669"/>
    <property type="project" value="UniProtKB-EC"/>
</dbReference>
<evidence type="ECO:0000313" key="19">
    <source>
        <dbReference type="Proteomes" id="UP000593567"/>
    </source>
</evidence>
<dbReference type="Proteomes" id="UP000593567">
    <property type="component" value="Unassembled WGS sequence"/>
</dbReference>
<evidence type="ECO:0000256" key="7">
    <source>
        <dbReference type="ARBA" id="ARBA00022912"/>
    </source>
</evidence>
<feature type="transmembrane region" description="Helical" evidence="14">
    <location>
        <begin position="538"/>
        <end position="564"/>
    </location>
</feature>
<protein>
    <recommendedName>
        <fullName evidence="20">Protein-tyrosine-phosphatase</fullName>
    </recommendedName>
</protein>
<dbReference type="Pfam" id="PF00102">
    <property type="entry name" value="Y_phosphatase"/>
    <property type="match status" value="2"/>
</dbReference>
<comment type="catalytic activity">
    <reaction evidence="12">
        <text>O-phospho-L-tyrosyl-[protein] + H2O = L-tyrosyl-[protein] + phosphate</text>
        <dbReference type="Rhea" id="RHEA:10684"/>
        <dbReference type="Rhea" id="RHEA-COMP:10136"/>
        <dbReference type="Rhea" id="RHEA-COMP:20101"/>
        <dbReference type="ChEBI" id="CHEBI:15377"/>
        <dbReference type="ChEBI" id="CHEBI:43474"/>
        <dbReference type="ChEBI" id="CHEBI:46858"/>
        <dbReference type="ChEBI" id="CHEBI:61978"/>
        <dbReference type="EC" id="3.1.3.48"/>
    </reaction>
</comment>
<dbReference type="SMART" id="SM00194">
    <property type="entry name" value="PTPc"/>
    <property type="match status" value="2"/>
</dbReference>
<dbReference type="GO" id="GO:0004713">
    <property type="term" value="F:protein tyrosine kinase activity"/>
    <property type="evidence" value="ECO:0007669"/>
    <property type="project" value="UniProtKB-KW"/>
</dbReference>
<evidence type="ECO:0000256" key="9">
    <source>
        <dbReference type="ARBA" id="ARBA00023136"/>
    </source>
</evidence>
<comment type="caution">
    <text evidence="18">The sequence shown here is derived from an EMBL/GenBank/DDBJ whole genome shotgun (WGS) entry which is preliminary data.</text>
</comment>
<keyword evidence="19" id="KW-1185">Reference proteome</keyword>
<dbReference type="InterPro" id="IPR016130">
    <property type="entry name" value="Tyr_Pase_AS"/>
</dbReference>
<dbReference type="SMART" id="SM00404">
    <property type="entry name" value="PTPc_motif"/>
    <property type="match status" value="2"/>
</dbReference>
<keyword evidence="8 14" id="KW-1133">Transmembrane helix</keyword>
<keyword evidence="10" id="KW-0829">Tyrosine-protein kinase</keyword>
<feature type="domain" description="Tyrosine specific protein phosphatases" evidence="16">
    <location>
        <begin position="1118"/>
        <end position="1193"/>
    </location>
</feature>
<keyword evidence="2" id="KW-0808">Transferase</keyword>
<dbReference type="Gene3D" id="3.90.190.10">
    <property type="entry name" value="Protein tyrosine phosphatase superfamily"/>
    <property type="match status" value="2"/>
</dbReference>
<accession>A0A7J7JQN3</accession>
<dbReference type="CDD" id="cd00047">
    <property type="entry name" value="PTPc"/>
    <property type="match status" value="2"/>
</dbReference>
<evidence type="ECO:0000259" key="16">
    <source>
        <dbReference type="PROSITE" id="PS50056"/>
    </source>
</evidence>
<organism evidence="18 19">
    <name type="scientific">Bugula neritina</name>
    <name type="common">Brown bryozoan</name>
    <name type="synonym">Sertularia neritina</name>
    <dbReference type="NCBI Taxonomy" id="10212"/>
    <lineage>
        <taxon>Eukaryota</taxon>
        <taxon>Metazoa</taxon>
        <taxon>Spiralia</taxon>
        <taxon>Lophotrochozoa</taxon>
        <taxon>Bryozoa</taxon>
        <taxon>Gymnolaemata</taxon>
        <taxon>Cheilostomatida</taxon>
        <taxon>Flustrina</taxon>
        <taxon>Buguloidea</taxon>
        <taxon>Bugulidae</taxon>
        <taxon>Bugula</taxon>
    </lineage>
</organism>
<dbReference type="Pfam" id="PF23144">
    <property type="entry name" value="Fn3_PTPRU"/>
    <property type="match status" value="1"/>
</dbReference>
<dbReference type="PRINTS" id="PR00700">
    <property type="entry name" value="PRTYPHPHTASE"/>
</dbReference>
<gene>
    <name evidence="18" type="ORF">EB796_013932</name>
</gene>
<keyword evidence="11" id="KW-0325">Glycoprotein</keyword>
<dbReference type="InterPro" id="IPR036116">
    <property type="entry name" value="FN3_sf"/>
</dbReference>
<dbReference type="Gene3D" id="6.10.250.2930">
    <property type="match status" value="1"/>
</dbReference>
<proteinExistence type="predicted"/>
<dbReference type="InterPro" id="IPR044912">
    <property type="entry name" value="Egfr_JX_dom"/>
</dbReference>
<keyword evidence="4" id="KW-0732">Signal</keyword>
<feature type="region of interest" description="Disordered" evidence="13">
    <location>
        <begin position="588"/>
        <end position="611"/>
    </location>
</feature>
<dbReference type="SUPFAM" id="SSF52799">
    <property type="entry name" value="(Phosphotyrosine protein) phosphatases II"/>
    <property type="match status" value="2"/>
</dbReference>
<evidence type="ECO:0000259" key="17">
    <source>
        <dbReference type="PROSITE" id="PS50853"/>
    </source>
</evidence>
<feature type="domain" description="Tyrosine-protein phosphatase" evidence="15">
    <location>
        <begin position="938"/>
        <end position="1202"/>
    </location>
</feature>
<dbReference type="InterPro" id="IPR003961">
    <property type="entry name" value="FN3_dom"/>
</dbReference>
<evidence type="ECO:0000256" key="13">
    <source>
        <dbReference type="SAM" id="MobiDB-lite"/>
    </source>
</evidence>
<dbReference type="InterPro" id="IPR050348">
    <property type="entry name" value="Protein-Tyr_Phosphatase"/>
</dbReference>
<dbReference type="GO" id="GO:0016020">
    <property type="term" value="C:membrane"/>
    <property type="evidence" value="ECO:0007669"/>
    <property type="project" value="UniProtKB-SubCell"/>
</dbReference>
<evidence type="ECO:0000256" key="6">
    <source>
        <dbReference type="ARBA" id="ARBA00022801"/>
    </source>
</evidence>
<keyword evidence="3 14" id="KW-0812">Transmembrane</keyword>
<evidence type="ECO:0000256" key="14">
    <source>
        <dbReference type="SAM" id="Phobius"/>
    </source>
</evidence>
<dbReference type="InterPro" id="IPR000242">
    <property type="entry name" value="PTP_cat"/>
</dbReference>
<feature type="domain" description="Tyrosine specific protein phosphatases" evidence="16">
    <location>
        <begin position="832"/>
        <end position="906"/>
    </location>
</feature>
<dbReference type="OrthoDB" id="9979034at2759"/>
<evidence type="ECO:0000256" key="3">
    <source>
        <dbReference type="ARBA" id="ARBA00022692"/>
    </source>
</evidence>
<keyword evidence="5" id="KW-0418">Kinase</keyword>
<dbReference type="AlphaFoldDB" id="A0A7J7JQN3"/>
<sequence length="1215" mass="136258">MGRTVSSVDAYGNHDDAQLNSSYFLARHVAVYKYDQLGLALREVQINGFTQQDINNVTLTVNKNATLAAVNMAFQVSGFNQDAFENATLNVSKIESPQAPASGDFRTWSVQSDATFQHTDSEVQSSRLHYYEVSLESHGFLLHTQVFFAERYPENCTAPDNLVLESNFQQFADFSDSVQTYITAVVQWQTPGTGCEIHEEPLNYSVSINGSNFTQLSTYTSNGIMYSASLYKLLPYSLYEITIRVSNKQQQYTDSSFPLETIQTAPNDAPGGLALHGFNTSCVTVSWDTSPSRPNGEITSYSVDCGDSSGPKTVNKIYPGSASSLKDEICGFKSGSRIVCSVWAQTTTPAVSVSVNTTTKFDFGKITLSSNSPTIGESGFYEVMLPQINTSEIQGTVQGYNVIISSTATKRRRRAINCDFDRTRAGPTTFDPLLTYEDSVTCGLDYYLAAKLDEQVQPGYVFPVGDGKVYNGIVNAELEEGVAYSVYYGVDVTLAGETLVVVQFLDESIGSFTVNPVTKSPATVHPTQKAAPPKGGKMITIIVAAVVSSLIAAIIAAIVVVLLVRNRKITKKKELSAIELTRGENEYTNPTAPSVSARPRSTFVPTTESNGVKKQKNKKYRNIKGDYENCPTLPSPTLYGESEAIPVDKLMWYIESNKELILKQYEKLSDVAVGESLAAHLPENKSKCRYKDLYPVDEFRVLLGRLPSQGTNFINASYISGYEKENKFIAAQGPTHATIEDFWLMIWQQQITSVVMATKAFETNKMKCLQYWPIAEKETQTIGEFRITNMGVEKWPDYAITRLKVIKGADEKWLTHFQFLSWPDHDVPDTSQPFLSFYRKFSRRVDVNSGPILVHCSAGVGRSGAIIALDYLFEQARAESRVDFFKCVVKMRERRPNMIQTQEQYLFVHNALYDLLSTEGFLTLTDMLSTKKDDKKALSKEYEYIESTLSKVPTITDSGQLPENLPLNRYKHILPDDKFRIYLSGRDNQTYINAIRVNGYHKVDQFYATQIPLEQTIKDLWQLVHERSCKVIVQLGDSPDSTEYYPTTVGTGYSYSSGVHTVTAKSYTERGPLQLFQLEHALEKRNLLKEPRIYSETSEITLIKLPQNLCYKTNIQPMHMISVVEQLVRLTEKMGDINVLVVSSDGAGLCGAFICAFNCLESIRLTQEVEVYNQVLMAKYRRRQFISTFEEYSHIYHILSAYVDQFSQYQNVSCM</sequence>
<keyword evidence="7" id="KW-0904">Protein phosphatase</keyword>
<dbReference type="PANTHER" id="PTHR19134:SF449">
    <property type="entry name" value="TYROSINE-PROTEIN PHOSPHATASE 1"/>
    <property type="match status" value="1"/>
</dbReference>
<feature type="domain" description="Tyrosine-protein phosphatase" evidence="15">
    <location>
        <begin position="661"/>
        <end position="915"/>
    </location>
</feature>
<dbReference type="InterPro" id="IPR029021">
    <property type="entry name" value="Prot-tyrosine_phosphatase-like"/>
</dbReference>
<dbReference type="PROSITE" id="PS50853">
    <property type="entry name" value="FN3"/>
    <property type="match status" value="2"/>
</dbReference>
<evidence type="ECO:0000256" key="10">
    <source>
        <dbReference type="ARBA" id="ARBA00023137"/>
    </source>
</evidence>
<feature type="domain" description="Fibronectin type-III" evidence="17">
    <location>
        <begin position="269"/>
        <end position="362"/>
    </location>
</feature>
<name>A0A7J7JQN3_BUGNE</name>
<dbReference type="InterPro" id="IPR003595">
    <property type="entry name" value="Tyr_Pase_cat"/>
</dbReference>
<evidence type="ECO:0008006" key="20">
    <source>
        <dbReference type="Google" id="ProtNLM"/>
    </source>
</evidence>
<evidence type="ECO:0000256" key="11">
    <source>
        <dbReference type="ARBA" id="ARBA00023180"/>
    </source>
</evidence>
<dbReference type="PROSITE" id="PS50055">
    <property type="entry name" value="TYR_PHOSPHATASE_PTP"/>
    <property type="match status" value="2"/>
</dbReference>
<evidence type="ECO:0000256" key="4">
    <source>
        <dbReference type="ARBA" id="ARBA00022729"/>
    </source>
</evidence>
<keyword evidence="6" id="KW-0378">Hydrolase</keyword>
<dbReference type="InterPro" id="IPR013783">
    <property type="entry name" value="Ig-like_fold"/>
</dbReference>